<evidence type="ECO:0000256" key="1">
    <source>
        <dbReference type="ARBA" id="ARBA00011344"/>
    </source>
</evidence>
<dbReference type="Pfam" id="PF08281">
    <property type="entry name" value="Sigma70_r4_2"/>
    <property type="match status" value="1"/>
</dbReference>
<protein>
    <submittedName>
        <fullName evidence="4">RNA polymerase sigma factor SigJ</fullName>
    </submittedName>
</protein>
<evidence type="ECO:0000313" key="4">
    <source>
        <dbReference type="EMBL" id="KAA0917504.1"/>
    </source>
</evidence>
<proteinExistence type="predicted"/>
<dbReference type="Pfam" id="PF04542">
    <property type="entry name" value="Sigma70_r2"/>
    <property type="match status" value="1"/>
</dbReference>
<evidence type="ECO:0000259" key="2">
    <source>
        <dbReference type="Pfam" id="PF04542"/>
    </source>
</evidence>
<dbReference type="AlphaFoldDB" id="A0A5A9ZJM5"/>
<dbReference type="GO" id="GO:0003677">
    <property type="term" value="F:DNA binding"/>
    <property type="evidence" value="ECO:0007669"/>
    <property type="project" value="InterPro"/>
</dbReference>
<dbReference type="InterPro" id="IPR013325">
    <property type="entry name" value="RNA_pol_sigma_r2"/>
</dbReference>
<dbReference type="GO" id="GO:0016987">
    <property type="term" value="F:sigma factor activity"/>
    <property type="evidence" value="ECO:0007669"/>
    <property type="project" value="InterPro"/>
</dbReference>
<feature type="domain" description="RNA polymerase sigma-70 region 2" evidence="2">
    <location>
        <begin position="9"/>
        <end position="73"/>
    </location>
</feature>
<dbReference type="PANTHER" id="PTHR30173">
    <property type="entry name" value="SIGMA 19 FACTOR"/>
    <property type="match status" value="1"/>
</dbReference>
<name>A0A5A9ZJM5_9RHOB</name>
<organism evidence="4 5">
    <name type="scientific">Aquicoccus porphyridii</name>
    <dbReference type="NCBI Taxonomy" id="1852029"/>
    <lineage>
        <taxon>Bacteria</taxon>
        <taxon>Pseudomonadati</taxon>
        <taxon>Pseudomonadota</taxon>
        <taxon>Alphaproteobacteria</taxon>
        <taxon>Rhodobacterales</taxon>
        <taxon>Paracoccaceae</taxon>
        <taxon>Aquicoccus</taxon>
    </lineage>
</organism>
<dbReference type="InterPro" id="IPR052704">
    <property type="entry name" value="ECF_Sigma-70_Domain"/>
</dbReference>
<comment type="caution">
    <text evidence="4">The sequence shown here is derived from an EMBL/GenBank/DDBJ whole genome shotgun (WGS) entry which is preliminary data.</text>
</comment>
<reference evidence="4 5" key="1">
    <citation type="submission" date="2019-07" db="EMBL/GenBank/DDBJ databases">
        <title>Aquicoccus porphyridii gen. nov., sp. nov., isolated from a small marine red alga, Porphyridium marinum.</title>
        <authorList>
            <person name="Liu L."/>
        </authorList>
    </citation>
    <scope>NUCLEOTIDE SEQUENCE [LARGE SCALE GENOMIC DNA]</scope>
    <source>
        <strain evidence="4 5">L1 8-17</strain>
    </source>
</reference>
<dbReference type="PANTHER" id="PTHR30173:SF43">
    <property type="entry name" value="ECF RNA POLYMERASE SIGMA FACTOR SIGI-RELATED"/>
    <property type="match status" value="1"/>
</dbReference>
<dbReference type="InterPro" id="IPR036388">
    <property type="entry name" value="WH-like_DNA-bd_sf"/>
</dbReference>
<keyword evidence="5" id="KW-1185">Reference proteome</keyword>
<dbReference type="EMBL" id="VINQ01000003">
    <property type="protein sequence ID" value="KAA0917504.1"/>
    <property type="molecule type" value="Genomic_DNA"/>
</dbReference>
<sequence>MQTDPHLMLFQRERRRLAGLAYRMTGSVADTEDILQQAWMRFAGRPLAGIIDPARFLGTVVARLCLDHLKSARARREHYVGAWLPDPLVQDNAPDAEQSWIVAEDVGIALILTLDRLTPEMRAAFLLRDAFDYSFDEIATVVGRTPATCRQLVSRARKRMAGAEPGPALPPEQSAPIVAAFWRAARTGDMQALTDLFAEEIEVHTDGGGKVPAAINVLRGRRRAAGLFVGLARKRHLPPPPLPPLRTINGVPGFVTREPGNVLQTTAIGIRAGKIVAVWIVRNPDKLRHLNENAV</sequence>
<dbReference type="InterPro" id="IPR007627">
    <property type="entry name" value="RNA_pol_sigma70_r2"/>
</dbReference>
<dbReference type="SUPFAM" id="SSF54427">
    <property type="entry name" value="NTF2-like"/>
    <property type="match status" value="1"/>
</dbReference>
<feature type="domain" description="RNA polymerase sigma factor 70 region 4 type 2" evidence="3">
    <location>
        <begin position="110"/>
        <end position="160"/>
    </location>
</feature>
<accession>A0A5A9ZJM5</accession>
<dbReference type="Proteomes" id="UP000325291">
    <property type="component" value="Unassembled WGS sequence"/>
</dbReference>
<dbReference type="Gene3D" id="1.10.10.10">
    <property type="entry name" value="Winged helix-like DNA-binding domain superfamily/Winged helix DNA-binding domain"/>
    <property type="match status" value="1"/>
</dbReference>
<gene>
    <name evidence="4" type="primary">sigJ</name>
    <name evidence="4" type="ORF">FLO80_05505</name>
</gene>
<evidence type="ECO:0000259" key="3">
    <source>
        <dbReference type="Pfam" id="PF08281"/>
    </source>
</evidence>
<dbReference type="NCBIfam" id="NF007214">
    <property type="entry name" value="PRK09636.1"/>
    <property type="match status" value="1"/>
</dbReference>
<dbReference type="RefSeq" id="WP_111362588.1">
    <property type="nucleotide sequence ID" value="NZ_VINQ01000003.1"/>
</dbReference>
<dbReference type="SUPFAM" id="SSF88659">
    <property type="entry name" value="Sigma3 and sigma4 domains of RNA polymerase sigma factors"/>
    <property type="match status" value="1"/>
</dbReference>
<dbReference type="CDD" id="cd06171">
    <property type="entry name" value="Sigma70_r4"/>
    <property type="match status" value="1"/>
</dbReference>
<dbReference type="InterPro" id="IPR013324">
    <property type="entry name" value="RNA_pol_sigma_r3/r4-like"/>
</dbReference>
<dbReference type="InterPro" id="IPR032710">
    <property type="entry name" value="NTF2-like_dom_sf"/>
</dbReference>
<dbReference type="Gene3D" id="3.10.450.50">
    <property type="match status" value="1"/>
</dbReference>
<dbReference type="InterPro" id="IPR013249">
    <property type="entry name" value="RNA_pol_sigma70_r4_t2"/>
</dbReference>
<evidence type="ECO:0000313" key="5">
    <source>
        <dbReference type="Proteomes" id="UP000325291"/>
    </source>
</evidence>
<comment type="subunit">
    <text evidence="1">Interacts transiently with the RNA polymerase catalytic core formed by RpoA, RpoB, RpoC and RpoZ (2 alpha, 1 beta, 1 beta' and 1 omega subunit) to form the RNA polymerase holoenzyme that can initiate transcription.</text>
</comment>
<dbReference type="GO" id="GO:0006352">
    <property type="term" value="P:DNA-templated transcription initiation"/>
    <property type="evidence" value="ECO:0007669"/>
    <property type="project" value="InterPro"/>
</dbReference>
<dbReference type="SUPFAM" id="SSF88946">
    <property type="entry name" value="Sigma2 domain of RNA polymerase sigma factors"/>
    <property type="match status" value="1"/>
</dbReference>
<dbReference type="Gene3D" id="1.10.1740.10">
    <property type="match status" value="1"/>
</dbReference>